<accession>A0A836HXQ8</accession>
<proteinExistence type="predicted"/>
<dbReference type="AlphaFoldDB" id="A0A836HXQ8"/>
<dbReference type="RefSeq" id="XP_067753459.1">
    <property type="nucleotide sequence ID" value="XM_067897302.1"/>
</dbReference>
<dbReference type="KEGG" id="phet:94287379"/>
<protein>
    <submittedName>
        <fullName evidence="2">Uncharacterized protein</fullName>
    </submittedName>
</protein>
<keyword evidence="1" id="KW-0812">Transmembrane</keyword>
<name>A0A836HXQ8_9TRYP</name>
<keyword evidence="1" id="KW-1133">Transmembrane helix</keyword>
<feature type="transmembrane region" description="Helical" evidence="1">
    <location>
        <begin position="103"/>
        <end position="121"/>
    </location>
</feature>
<reference evidence="2 3" key="1">
    <citation type="submission" date="2021-02" db="EMBL/GenBank/DDBJ databases">
        <title>Porcisia hertigi Genome sequencing and assembly.</title>
        <authorList>
            <person name="Almutairi H."/>
            <person name="Gatherer D."/>
        </authorList>
    </citation>
    <scope>NUCLEOTIDE SEQUENCE [LARGE SCALE GENOMIC DNA]</scope>
    <source>
        <strain evidence="2 3">C119</strain>
    </source>
</reference>
<evidence type="ECO:0000256" key="1">
    <source>
        <dbReference type="SAM" id="Phobius"/>
    </source>
</evidence>
<dbReference type="Proteomes" id="UP000674318">
    <property type="component" value="Chromosome 35"/>
</dbReference>
<gene>
    <name evidence="2" type="ORF">JKF63_01254</name>
</gene>
<sequence>MQRFCMALVRGPYVGRVAQPAAPSIQTSPVFVAPLRAASSSMPPAHGPAETIHSTTETSAAGATQAVPHLDPEAAEQVRIVKELGEQAFGENTDILKKVAFRGLRSFVVCAVGMIAFMWAMKKKRRELEASARPAVEADSGLQAAEDGDPTRRYLQEMRELGFDVDTLEAELEQERLAKAAVSNHPTEL</sequence>
<evidence type="ECO:0000313" key="3">
    <source>
        <dbReference type="Proteomes" id="UP000674318"/>
    </source>
</evidence>
<dbReference type="GeneID" id="94287379"/>
<keyword evidence="3" id="KW-1185">Reference proteome</keyword>
<organism evidence="2 3">
    <name type="scientific">Porcisia hertigi</name>
    <dbReference type="NCBI Taxonomy" id="2761500"/>
    <lineage>
        <taxon>Eukaryota</taxon>
        <taxon>Discoba</taxon>
        <taxon>Euglenozoa</taxon>
        <taxon>Kinetoplastea</taxon>
        <taxon>Metakinetoplastina</taxon>
        <taxon>Trypanosomatida</taxon>
        <taxon>Trypanosomatidae</taxon>
        <taxon>Leishmaniinae</taxon>
        <taxon>Porcisia</taxon>
    </lineage>
</organism>
<dbReference type="OrthoDB" id="267400at2759"/>
<comment type="caution">
    <text evidence="2">The sequence shown here is derived from an EMBL/GenBank/DDBJ whole genome shotgun (WGS) entry which is preliminary data.</text>
</comment>
<keyword evidence="1" id="KW-0472">Membrane</keyword>
<dbReference type="EMBL" id="JAFJZO010000035">
    <property type="protein sequence ID" value="KAG5492675.1"/>
    <property type="molecule type" value="Genomic_DNA"/>
</dbReference>
<evidence type="ECO:0000313" key="2">
    <source>
        <dbReference type="EMBL" id="KAG5492675.1"/>
    </source>
</evidence>